<dbReference type="InterPro" id="IPR017900">
    <property type="entry name" value="4Fe4S_Fe_S_CS"/>
</dbReference>
<evidence type="ECO:0000313" key="5">
    <source>
        <dbReference type="EMBL" id="SET75239.1"/>
    </source>
</evidence>
<dbReference type="GO" id="GO:0046872">
    <property type="term" value="F:metal ion binding"/>
    <property type="evidence" value="ECO:0007669"/>
    <property type="project" value="UniProtKB-KW"/>
</dbReference>
<feature type="domain" description="4Fe-4S ferredoxin-type" evidence="4">
    <location>
        <begin position="337"/>
        <end position="367"/>
    </location>
</feature>
<dbReference type="PROSITE" id="PS51379">
    <property type="entry name" value="4FE4S_FER_2"/>
    <property type="match status" value="1"/>
</dbReference>
<organism evidence="5 6">
    <name type="scientific">Enterocloster lavalensis</name>
    <dbReference type="NCBI Taxonomy" id="460384"/>
    <lineage>
        <taxon>Bacteria</taxon>
        <taxon>Bacillati</taxon>
        <taxon>Bacillota</taxon>
        <taxon>Clostridia</taxon>
        <taxon>Lachnospirales</taxon>
        <taxon>Lachnospiraceae</taxon>
        <taxon>Enterocloster</taxon>
    </lineage>
</organism>
<evidence type="ECO:0000313" key="6">
    <source>
        <dbReference type="Proteomes" id="UP000198508"/>
    </source>
</evidence>
<keyword evidence="3" id="KW-0411">Iron-sulfur</keyword>
<keyword evidence="6" id="KW-1185">Reference proteome</keyword>
<dbReference type="SUPFAM" id="SSF46548">
    <property type="entry name" value="alpha-helical ferredoxin"/>
    <property type="match status" value="1"/>
</dbReference>
<evidence type="ECO:0000259" key="4">
    <source>
        <dbReference type="PROSITE" id="PS51379"/>
    </source>
</evidence>
<dbReference type="Pfam" id="PF13187">
    <property type="entry name" value="Fer4_9"/>
    <property type="match status" value="1"/>
</dbReference>
<reference evidence="6" key="1">
    <citation type="submission" date="2016-10" db="EMBL/GenBank/DDBJ databases">
        <authorList>
            <person name="Varghese N."/>
            <person name="Submissions S."/>
        </authorList>
    </citation>
    <scope>NUCLEOTIDE SEQUENCE [LARGE SCALE GENOMIC DNA]</scope>
    <source>
        <strain evidence="6">NLAE-zl-G277</strain>
    </source>
</reference>
<name>A0A1I0GV42_9FIRM</name>
<dbReference type="PANTHER" id="PTHR43312:SF2">
    <property type="entry name" value="OXIDOREDUCTASE"/>
    <property type="match status" value="1"/>
</dbReference>
<dbReference type="Gene3D" id="3.20.20.100">
    <property type="entry name" value="NADP-dependent oxidoreductase domain"/>
    <property type="match status" value="1"/>
</dbReference>
<dbReference type="Pfam" id="PF00248">
    <property type="entry name" value="Aldo_ket_red"/>
    <property type="match status" value="1"/>
</dbReference>
<dbReference type="InterPro" id="IPR017896">
    <property type="entry name" value="4Fe4S_Fe-S-bd"/>
</dbReference>
<dbReference type="RefSeq" id="WP_092364660.1">
    <property type="nucleotide sequence ID" value="NZ_FOIM01000013.1"/>
</dbReference>
<dbReference type="InterPro" id="IPR036812">
    <property type="entry name" value="NAD(P)_OxRdtase_dom_sf"/>
</dbReference>
<dbReference type="InterPro" id="IPR023210">
    <property type="entry name" value="NADP_OxRdtase_dom"/>
</dbReference>
<dbReference type="Proteomes" id="UP000198508">
    <property type="component" value="Unassembled WGS sequence"/>
</dbReference>
<keyword evidence="2" id="KW-0408">Iron</keyword>
<dbReference type="PANTHER" id="PTHR43312">
    <property type="entry name" value="D-THREO-ALDOSE 1-DEHYDROGENASE"/>
    <property type="match status" value="1"/>
</dbReference>
<dbReference type="EMBL" id="FOIM01000013">
    <property type="protein sequence ID" value="SET75239.1"/>
    <property type="molecule type" value="Genomic_DNA"/>
</dbReference>
<keyword evidence="1" id="KW-0479">Metal-binding</keyword>
<dbReference type="CDD" id="cd19096">
    <property type="entry name" value="AKR_Fe-S_oxidoreductase"/>
    <property type="match status" value="1"/>
</dbReference>
<dbReference type="STRING" id="460384.SAMN05216313_11369"/>
<evidence type="ECO:0000256" key="3">
    <source>
        <dbReference type="ARBA" id="ARBA00023014"/>
    </source>
</evidence>
<evidence type="ECO:0000256" key="1">
    <source>
        <dbReference type="ARBA" id="ARBA00022723"/>
    </source>
</evidence>
<proteinExistence type="predicted"/>
<sequence length="375" mass="42378">MEYREMKMQAGTERPSLLGFGCMRFPKTPEGKIDENGAAELIDAAIRNGVNYLDTAYPYHEGASEPFMGRLLKRYNRKRLYLATKLPMWLVKSLEDAKRLFEEQLERLQVDYIDFYLLHGLNRDRWDTICKLGLIDWAEELQRQGRIRYLGFSFHDNYETFETILTSRKWDFCQIQYNYMDRQVQAGDRGYELAEKSGIPVIVMEPVKGGTLASLPEDIAGMFAEADGNRSCASWAMRWVASHPGVKVILSGMSTPEQVEDNLATLGRFEPLSEAECQVVESVAAALRRRMNNGCTGCRYCVPCPFGVDIPYNFSVWNEGAMFGIPEKAKAAYRQEIGESARADQCQKCGKCESACPQGIAIRADLERVAAELGG</sequence>
<dbReference type="PROSITE" id="PS00198">
    <property type="entry name" value="4FE4S_FER_1"/>
    <property type="match status" value="1"/>
</dbReference>
<dbReference type="AlphaFoldDB" id="A0A1I0GV42"/>
<dbReference type="GO" id="GO:0051536">
    <property type="term" value="F:iron-sulfur cluster binding"/>
    <property type="evidence" value="ECO:0007669"/>
    <property type="project" value="UniProtKB-KW"/>
</dbReference>
<dbReference type="InterPro" id="IPR053135">
    <property type="entry name" value="AKR2_Oxidoreductase"/>
</dbReference>
<evidence type="ECO:0000256" key="2">
    <source>
        <dbReference type="ARBA" id="ARBA00023004"/>
    </source>
</evidence>
<dbReference type="Gene3D" id="3.30.70.20">
    <property type="match status" value="1"/>
</dbReference>
<protein>
    <recommendedName>
        <fullName evidence="4">4Fe-4S ferredoxin-type domain-containing protein</fullName>
    </recommendedName>
</protein>
<accession>A0A1I0GV42</accession>
<dbReference type="SUPFAM" id="SSF51430">
    <property type="entry name" value="NAD(P)-linked oxidoreductase"/>
    <property type="match status" value="1"/>
</dbReference>
<gene>
    <name evidence="5" type="ORF">SAMN05216313_11369</name>
</gene>